<keyword evidence="2 6" id="KW-0963">Cytoplasm</keyword>
<dbReference type="HAMAP" id="MF_00693">
    <property type="entry name" value="Transcrip_reg_TACO1"/>
    <property type="match status" value="1"/>
</dbReference>
<dbReference type="InterPro" id="IPR049083">
    <property type="entry name" value="TACO1_YebC_N"/>
</dbReference>
<evidence type="ECO:0000256" key="5">
    <source>
        <dbReference type="ARBA" id="ARBA00023163"/>
    </source>
</evidence>
<protein>
    <recommendedName>
        <fullName evidence="6">Probable transcriptional regulatory protein AUK13_00765</fullName>
    </recommendedName>
</protein>
<evidence type="ECO:0000259" key="8">
    <source>
        <dbReference type="Pfam" id="PF20772"/>
    </source>
</evidence>
<dbReference type="InterPro" id="IPR029072">
    <property type="entry name" value="YebC-like"/>
</dbReference>
<reference evidence="9 10" key="1">
    <citation type="journal article" date="2016" name="Environ. Microbiol.">
        <title>Genomic resolution of a cold subsurface aquifer community provides metabolic insights for novel microbes adapted to high CO concentrations.</title>
        <authorList>
            <person name="Probst A.J."/>
            <person name="Castelle C.J."/>
            <person name="Singh A."/>
            <person name="Brown C.T."/>
            <person name="Anantharaman K."/>
            <person name="Sharon I."/>
            <person name="Hug L.A."/>
            <person name="Burstein D."/>
            <person name="Emerson J.B."/>
            <person name="Thomas B.C."/>
            <person name="Banfield J.F."/>
        </authorList>
    </citation>
    <scope>NUCLEOTIDE SEQUENCE [LARGE SCALE GENOMIC DNA]</scope>
    <source>
        <strain evidence="9">CG2_30_39_24</strain>
    </source>
</reference>
<evidence type="ECO:0000313" key="10">
    <source>
        <dbReference type="Proteomes" id="UP000183922"/>
    </source>
</evidence>
<dbReference type="Gene3D" id="3.30.70.980">
    <property type="match status" value="2"/>
</dbReference>
<accession>A0A1J5F8Q7</accession>
<evidence type="ECO:0000256" key="2">
    <source>
        <dbReference type="ARBA" id="ARBA00022490"/>
    </source>
</evidence>
<dbReference type="GO" id="GO:0005829">
    <property type="term" value="C:cytosol"/>
    <property type="evidence" value="ECO:0007669"/>
    <property type="project" value="TreeGrafter"/>
</dbReference>
<comment type="subcellular location">
    <subcellularLocation>
        <location evidence="6">Cytoplasm</location>
    </subcellularLocation>
</comment>
<organism evidence="9 10">
    <name type="scientific">Candidatus Kuenenbacteria bacterium CG2_30_39_24</name>
    <dbReference type="NCBI Taxonomy" id="1805236"/>
    <lineage>
        <taxon>Bacteria</taxon>
        <taxon>Candidatus Kueneniibacteriota</taxon>
    </lineage>
</organism>
<dbReference type="NCBIfam" id="NF009044">
    <property type="entry name" value="PRK12378.1"/>
    <property type="match status" value="1"/>
</dbReference>
<keyword evidence="4 6" id="KW-0238">DNA-binding</keyword>
<dbReference type="InterPro" id="IPR002876">
    <property type="entry name" value="Transcrip_reg_TACO1-like"/>
</dbReference>
<dbReference type="InterPro" id="IPR026564">
    <property type="entry name" value="Transcrip_reg_TACO1-like_dom3"/>
</dbReference>
<feature type="domain" description="TACO1/YebC-like second and third" evidence="7">
    <location>
        <begin position="83"/>
        <end position="250"/>
    </location>
</feature>
<dbReference type="PANTHER" id="PTHR12532:SF6">
    <property type="entry name" value="TRANSCRIPTIONAL REGULATORY PROTEIN YEBC-RELATED"/>
    <property type="match status" value="1"/>
</dbReference>
<gene>
    <name evidence="9" type="ORF">AUK13_00765</name>
</gene>
<proteinExistence type="inferred from homology"/>
<dbReference type="Gene3D" id="1.10.10.200">
    <property type="match status" value="1"/>
</dbReference>
<dbReference type="GO" id="GO:0003677">
    <property type="term" value="F:DNA binding"/>
    <property type="evidence" value="ECO:0007669"/>
    <property type="project" value="UniProtKB-UniRule"/>
</dbReference>
<evidence type="ECO:0000256" key="1">
    <source>
        <dbReference type="ARBA" id="ARBA00008724"/>
    </source>
</evidence>
<dbReference type="Pfam" id="PF20772">
    <property type="entry name" value="TACO1_YebC_N"/>
    <property type="match status" value="1"/>
</dbReference>
<sequence length="251" mass="27403">MSGHSKWATIKRTKESKDAQRGNIFTKLGNTITVAVKEGGTDPEANFKLRLAIERAKAVNMPKDNIERAIKRGTGELKGAVIEDLTYGALLPGQVAVIIKCLSDNKNRALADIKTAITKNGGQFVDLHSVSWQFENKGVIRINVQGTINPGLVKQGGADREQGDLEMKIIDSGAEDYIKDEDGFTIYTRPEELKAVKEKLENSGVKINSAGLEMVAKDPKDIDNETLAKVAKILGSLDELDEVSDYYTNLA</sequence>
<dbReference type="InterPro" id="IPR048300">
    <property type="entry name" value="TACO1_YebC-like_2nd/3rd_dom"/>
</dbReference>
<feature type="domain" description="TACO1/YebC-like N-terminal" evidence="8">
    <location>
        <begin position="5"/>
        <end position="76"/>
    </location>
</feature>
<dbReference type="STRING" id="1805236.AUK13_00765"/>
<comment type="caution">
    <text evidence="9">The sequence shown here is derived from an EMBL/GenBank/DDBJ whole genome shotgun (WGS) entry which is preliminary data.</text>
</comment>
<keyword evidence="5 6" id="KW-0804">Transcription</keyword>
<evidence type="ECO:0000256" key="4">
    <source>
        <dbReference type="ARBA" id="ARBA00023125"/>
    </source>
</evidence>
<evidence type="ECO:0000259" key="7">
    <source>
        <dbReference type="Pfam" id="PF01709"/>
    </source>
</evidence>
<dbReference type="SUPFAM" id="SSF75625">
    <property type="entry name" value="YebC-like"/>
    <property type="match status" value="1"/>
</dbReference>
<dbReference type="AlphaFoldDB" id="A0A1J5F8Q7"/>
<evidence type="ECO:0000313" key="9">
    <source>
        <dbReference type="EMBL" id="OIP56572.1"/>
    </source>
</evidence>
<dbReference type="GO" id="GO:0006355">
    <property type="term" value="P:regulation of DNA-templated transcription"/>
    <property type="evidence" value="ECO:0007669"/>
    <property type="project" value="UniProtKB-UniRule"/>
</dbReference>
<keyword evidence="3 6" id="KW-0805">Transcription regulation</keyword>
<dbReference type="FunFam" id="1.10.10.200:FF:000002">
    <property type="entry name" value="Probable transcriptional regulatory protein CLM62_37755"/>
    <property type="match status" value="1"/>
</dbReference>
<dbReference type="EMBL" id="MNYR01000012">
    <property type="protein sequence ID" value="OIP56572.1"/>
    <property type="molecule type" value="Genomic_DNA"/>
</dbReference>
<evidence type="ECO:0000256" key="3">
    <source>
        <dbReference type="ARBA" id="ARBA00023015"/>
    </source>
</evidence>
<comment type="similarity">
    <text evidence="1 6">Belongs to the TACO1 family.</text>
</comment>
<dbReference type="Pfam" id="PF01709">
    <property type="entry name" value="Transcrip_reg"/>
    <property type="match status" value="1"/>
</dbReference>
<dbReference type="PANTHER" id="PTHR12532">
    <property type="entry name" value="TRANSLATIONAL ACTIVATOR OF CYTOCHROME C OXIDASE 1"/>
    <property type="match status" value="1"/>
</dbReference>
<dbReference type="NCBIfam" id="TIGR01033">
    <property type="entry name" value="YebC/PmpR family DNA-binding transcriptional regulator"/>
    <property type="match status" value="1"/>
</dbReference>
<evidence type="ECO:0000256" key="6">
    <source>
        <dbReference type="HAMAP-Rule" id="MF_00693"/>
    </source>
</evidence>
<dbReference type="Proteomes" id="UP000183922">
    <property type="component" value="Unassembled WGS sequence"/>
</dbReference>
<dbReference type="NCBIfam" id="NF001030">
    <property type="entry name" value="PRK00110.1"/>
    <property type="match status" value="1"/>
</dbReference>
<dbReference type="InterPro" id="IPR017856">
    <property type="entry name" value="Integrase-like_N"/>
</dbReference>
<name>A0A1J5F8Q7_9BACT</name>